<evidence type="ECO:0000256" key="5">
    <source>
        <dbReference type="ARBA" id="ARBA00022723"/>
    </source>
</evidence>
<organism evidence="13 14">
    <name type="scientific">Tauraco erythrolophus</name>
    <name type="common">Red-crested turaco</name>
    <dbReference type="NCBI Taxonomy" id="121530"/>
    <lineage>
        <taxon>Eukaryota</taxon>
        <taxon>Metazoa</taxon>
        <taxon>Chordata</taxon>
        <taxon>Craniata</taxon>
        <taxon>Vertebrata</taxon>
        <taxon>Euteleostomi</taxon>
        <taxon>Archelosauria</taxon>
        <taxon>Archosauria</taxon>
        <taxon>Dinosauria</taxon>
        <taxon>Saurischia</taxon>
        <taxon>Theropoda</taxon>
        <taxon>Coelurosauria</taxon>
        <taxon>Aves</taxon>
        <taxon>Neognathae</taxon>
        <taxon>Neoaves</taxon>
        <taxon>Otidimorphae</taxon>
        <taxon>Musophagiformes</taxon>
        <taxon>Musophagidae</taxon>
        <taxon>Tauraco</taxon>
    </lineage>
</organism>
<sequence>GSAQLVELRTIAMAFQWFSQVPLNLITDSAYVADITQCLDCSLLKEVNNVALLSLLKTLWCAIQARVHPYYILHIHSHTSLPGFITEGNARADMLANPAWVAPQPDKIAQAKASHSFFHQSAHTLQKQFHLTPTEAWDIVSTCADCHGLTAPLPSGVNPRGLKALQLWQTDVTHIPEFGRFKYVHLSIDTFFSAMWASAHTGEKGRDVIGHWKLAFAVLGVPFSVKTDNGPAYVSQKTRQFLHLWGVNHTLGIPHSPTGQAIVERAHGTLKCVFNKQ</sequence>
<name>A0A093CWN1_TAUER</name>
<evidence type="ECO:0000259" key="10">
    <source>
        <dbReference type="PROSITE" id="PS50876"/>
    </source>
</evidence>
<feature type="domain" description="Integrase catalytic" evidence="12">
    <location>
        <begin position="155"/>
        <end position="277"/>
    </location>
</feature>
<keyword evidence="6" id="KW-0255">Endonuclease</keyword>
<dbReference type="PANTHER" id="PTHR41694:SF3">
    <property type="entry name" value="RNA-DIRECTED DNA POLYMERASE-RELATED"/>
    <property type="match status" value="1"/>
</dbReference>
<dbReference type="PROSITE" id="PS50879">
    <property type="entry name" value="RNASE_H_1"/>
    <property type="match status" value="1"/>
</dbReference>
<dbReference type="SUPFAM" id="SSF46919">
    <property type="entry name" value="N-terminal Zn binding domain of HIV integrase"/>
    <property type="match status" value="1"/>
</dbReference>
<evidence type="ECO:0000256" key="1">
    <source>
        <dbReference type="ARBA" id="ARBA00012493"/>
    </source>
</evidence>
<dbReference type="Proteomes" id="UP000053661">
    <property type="component" value="Unassembled WGS sequence"/>
</dbReference>
<dbReference type="AlphaFoldDB" id="A0A093CWN1"/>
<evidence type="ECO:0000313" key="14">
    <source>
        <dbReference type="Proteomes" id="UP000053661"/>
    </source>
</evidence>
<evidence type="ECO:0000259" key="11">
    <source>
        <dbReference type="PROSITE" id="PS50879"/>
    </source>
</evidence>
<dbReference type="PROSITE" id="PS50994">
    <property type="entry name" value="INTEGRASE"/>
    <property type="match status" value="1"/>
</dbReference>
<keyword evidence="9" id="KW-0863">Zinc-finger</keyword>
<dbReference type="InterPro" id="IPR002156">
    <property type="entry name" value="RNaseH_domain"/>
</dbReference>
<keyword evidence="5" id="KW-0479">Metal-binding</keyword>
<keyword evidence="3" id="KW-0548">Nucleotidyltransferase</keyword>
<dbReference type="Gene3D" id="3.30.420.10">
    <property type="entry name" value="Ribonuclease H-like superfamily/Ribonuclease H"/>
    <property type="match status" value="2"/>
</dbReference>
<evidence type="ECO:0000259" key="12">
    <source>
        <dbReference type="PROSITE" id="PS50994"/>
    </source>
</evidence>
<gene>
    <name evidence="13" type="ORF">N340_12922</name>
</gene>
<evidence type="ECO:0000313" key="13">
    <source>
        <dbReference type="EMBL" id="KFV16652.1"/>
    </source>
</evidence>
<evidence type="ECO:0000256" key="3">
    <source>
        <dbReference type="ARBA" id="ARBA00022695"/>
    </source>
</evidence>
<keyword evidence="8" id="KW-0695">RNA-directed DNA polymerase</keyword>
<dbReference type="GO" id="GO:0004523">
    <property type="term" value="F:RNA-DNA hybrid ribonuclease activity"/>
    <property type="evidence" value="ECO:0007669"/>
    <property type="project" value="InterPro"/>
</dbReference>
<keyword evidence="9" id="KW-0862">Zinc</keyword>
<reference evidence="13 14" key="1">
    <citation type="submission" date="2014-04" db="EMBL/GenBank/DDBJ databases">
        <title>Genome evolution of avian class.</title>
        <authorList>
            <person name="Zhang G."/>
            <person name="Li C."/>
        </authorList>
    </citation>
    <scope>NUCLEOTIDE SEQUENCE [LARGE SCALE GENOMIC DNA]</scope>
    <source>
        <strain evidence="13">BGI_N340</strain>
    </source>
</reference>
<dbReference type="EMBL" id="KL466201">
    <property type="protein sequence ID" value="KFV16652.1"/>
    <property type="molecule type" value="Genomic_DNA"/>
</dbReference>
<dbReference type="InterPro" id="IPR017856">
    <property type="entry name" value="Integrase-like_N"/>
</dbReference>
<dbReference type="EC" id="2.7.7.49" evidence="1"/>
<keyword evidence="4" id="KW-0540">Nuclease</keyword>
<evidence type="ECO:0000256" key="2">
    <source>
        <dbReference type="ARBA" id="ARBA00022679"/>
    </source>
</evidence>
<dbReference type="GO" id="GO:0008270">
    <property type="term" value="F:zinc ion binding"/>
    <property type="evidence" value="ECO:0007669"/>
    <property type="project" value="UniProtKB-KW"/>
</dbReference>
<dbReference type="SUPFAM" id="SSF53098">
    <property type="entry name" value="Ribonuclease H-like"/>
    <property type="match status" value="2"/>
</dbReference>
<evidence type="ECO:0000256" key="7">
    <source>
        <dbReference type="ARBA" id="ARBA00022801"/>
    </source>
</evidence>
<evidence type="ECO:0000256" key="9">
    <source>
        <dbReference type="PROSITE-ProRule" id="PRU00450"/>
    </source>
</evidence>
<dbReference type="Gene3D" id="1.10.10.200">
    <property type="match status" value="1"/>
</dbReference>
<keyword evidence="7" id="KW-0378">Hydrolase</keyword>
<feature type="domain" description="Integrase-type" evidence="10">
    <location>
        <begin position="106"/>
        <end position="147"/>
    </location>
</feature>
<dbReference type="Pfam" id="PF02022">
    <property type="entry name" value="Integrase_Zn"/>
    <property type="match status" value="1"/>
</dbReference>
<evidence type="ECO:0000256" key="6">
    <source>
        <dbReference type="ARBA" id="ARBA00022759"/>
    </source>
</evidence>
<dbReference type="InterPro" id="IPR012337">
    <property type="entry name" value="RNaseH-like_sf"/>
</dbReference>
<dbReference type="Pfam" id="PF00075">
    <property type="entry name" value="RNase_H"/>
    <property type="match status" value="1"/>
</dbReference>
<dbReference type="GO" id="GO:0035613">
    <property type="term" value="F:RNA stem-loop binding"/>
    <property type="evidence" value="ECO:0007669"/>
    <property type="project" value="TreeGrafter"/>
</dbReference>
<dbReference type="Pfam" id="PF00665">
    <property type="entry name" value="rve"/>
    <property type="match status" value="1"/>
</dbReference>
<dbReference type="GO" id="GO:0003964">
    <property type="term" value="F:RNA-directed DNA polymerase activity"/>
    <property type="evidence" value="ECO:0007669"/>
    <property type="project" value="UniProtKB-KW"/>
</dbReference>
<keyword evidence="14" id="KW-1185">Reference proteome</keyword>
<evidence type="ECO:0000256" key="4">
    <source>
        <dbReference type="ARBA" id="ARBA00022722"/>
    </source>
</evidence>
<accession>A0A093CWN1</accession>
<proteinExistence type="predicted"/>
<dbReference type="PROSITE" id="PS50876">
    <property type="entry name" value="ZF_INTEGRASE"/>
    <property type="match status" value="1"/>
</dbReference>
<feature type="non-terminal residue" evidence="13">
    <location>
        <position position="277"/>
    </location>
</feature>
<dbReference type="InterPro" id="IPR001584">
    <property type="entry name" value="Integrase_cat-core"/>
</dbReference>
<evidence type="ECO:0000256" key="8">
    <source>
        <dbReference type="ARBA" id="ARBA00022918"/>
    </source>
</evidence>
<dbReference type="InterPro" id="IPR003308">
    <property type="entry name" value="Integrase_Zn-bd_dom_N"/>
</dbReference>
<dbReference type="PANTHER" id="PTHR41694">
    <property type="entry name" value="ENDOGENOUS RETROVIRUS GROUP K MEMBER POL PROTEIN"/>
    <property type="match status" value="1"/>
</dbReference>
<feature type="non-terminal residue" evidence="13">
    <location>
        <position position="1"/>
    </location>
</feature>
<keyword evidence="2" id="KW-0808">Transferase</keyword>
<dbReference type="InterPro" id="IPR036397">
    <property type="entry name" value="RNaseH_sf"/>
</dbReference>
<dbReference type="GO" id="GO:0015074">
    <property type="term" value="P:DNA integration"/>
    <property type="evidence" value="ECO:0007669"/>
    <property type="project" value="InterPro"/>
</dbReference>
<feature type="domain" description="RNase H type-1" evidence="11">
    <location>
        <begin position="1"/>
        <end position="101"/>
    </location>
</feature>
<protein>
    <recommendedName>
        <fullName evidence="1">RNA-directed DNA polymerase</fullName>
        <ecNumber evidence="1">2.7.7.49</ecNumber>
    </recommendedName>
</protein>